<sequence length="370" mass="40506">MPKLTQGSSANPTRVLIYRLGSLGDTLIALPAFHLVARAFPNAERRLLTNFPVTAKAPLAAAILEHTGLIDGFFRYTVGTRNPLELLQLWWTLIRWRPQVIVHLGTTRGVENAKRDAMFFRLCGNPRLIGVPSTVDMQTHRVAADGLLEREASRLLRNIGELGDGRIDDPASWDLHLTDAEKSRAEQVLAPCAGRPLLAVSVGTKMQSKDWGRENWRALLARVAQLYPDYALALCGAGEESEASEFAAGGWRAYNPGPVLNFCGALTPRESAAVFAHAVAFLCHDSGPMHLAAAVGTPCVAVFAARNIPRVWFPFGERNRVVYHTVDCAGCRLETCIVEKKKCLTSITVDEVLSEVNAILHPANISIEVR</sequence>
<name>A0A1I6MJB4_9BACT</name>
<dbReference type="STRING" id="474950.SAMN05421771_2784"/>
<dbReference type="CDD" id="cd03789">
    <property type="entry name" value="GT9_LPS_heptosyltransferase"/>
    <property type="match status" value="1"/>
</dbReference>
<dbReference type="SUPFAM" id="SSF53756">
    <property type="entry name" value="UDP-Glycosyltransferase/glycogen phosphorylase"/>
    <property type="match status" value="1"/>
</dbReference>
<dbReference type="RefSeq" id="WP_089839684.1">
    <property type="nucleotide sequence ID" value="NZ_FOZL01000001.1"/>
</dbReference>
<keyword evidence="4" id="KW-1185">Reference proteome</keyword>
<dbReference type="OrthoDB" id="9768048at2"/>
<dbReference type="GO" id="GO:0008713">
    <property type="term" value="F:ADP-heptose-lipopolysaccharide heptosyltransferase activity"/>
    <property type="evidence" value="ECO:0007669"/>
    <property type="project" value="TreeGrafter"/>
</dbReference>
<evidence type="ECO:0000256" key="1">
    <source>
        <dbReference type="ARBA" id="ARBA00022676"/>
    </source>
</evidence>
<dbReference type="InterPro" id="IPR002201">
    <property type="entry name" value="Glyco_trans_9"/>
</dbReference>
<dbReference type="EMBL" id="FOZL01000001">
    <property type="protein sequence ID" value="SFS15800.1"/>
    <property type="molecule type" value="Genomic_DNA"/>
</dbReference>
<organism evidence="3 4">
    <name type="scientific">Granulicella pectinivorans</name>
    <dbReference type="NCBI Taxonomy" id="474950"/>
    <lineage>
        <taxon>Bacteria</taxon>
        <taxon>Pseudomonadati</taxon>
        <taxon>Acidobacteriota</taxon>
        <taxon>Terriglobia</taxon>
        <taxon>Terriglobales</taxon>
        <taxon>Acidobacteriaceae</taxon>
        <taxon>Granulicella</taxon>
    </lineage>
</organism>
<dbReference type="GO" id="GO:0009244">
    <property type="term" value="P:lipopolysaccharide core region biosynthetic process"/>
    <property type="evidence" value="ECO:0007669"/>
    <property type="project" value="TreeGrafter"/>
</dbReference>
<dbReference type="PANTHER" id="PTHR30160">
    <property type="entry name" value="TETRAACYLDISACCHARIDE 4'-KINASE-RELATED"/>
    <property type="match status" value="1"/>
</dbReference>
<dbReference type="Gene3D" id="3.40.50.2000">
    <property type="entry name" value="Glycogen Phosphorylase B"/>
    <property type="match status" value="2"/>
</dbReference>
<reference evidence="3 4" key="1">
    <citation type="submission" date="2016-10" db="EMBL/GenBank/DDBJ databases">
        <authorList>
            <person name="de Groot N.N."/>
        </authorList>
    </citation>
    <scope>NUCLEOTIDE SEQUENCE [LARGE SCALE GENOMIC DNA]</scope>
    <source>
        <strain evidence="3 4">DSM 21001</strain>
    </source>
</reference>
<evidence type="ECO:0000313" key="3">
    <source>
        <dbReference type="EMBL" id="SFS15800.1"/>
    </source>
</evidence>
<evidence type="ECO:0000313" key="4">
    <source>
        <dbReference type="Proteomes" id="UP000199024"/>
    </source>
</evidence>
<keyword evidence="1" id="KW-0328">Glycosyltransferase</keyword>
<dbReference type="Proteomes" id="UP000199024">
    <property type="component" value="Unassembled WGS sequence"/>
</dbReference>
<dbReference type="AlphaFoldDB" id="A0A1I6MJB4"/>
<dbReference type="Pfam" id="PF01075">
    <property type="entry name" value="Glyco_transf_9"/>
    <property type="match status" value="1"/>
</dbReference>
<dbReference type="PANTHER" id="PTHR30160:SF1">
    <property type="entry name" value="LIPOPOLYSACCHARIDE 1,2-N-ACETYLGLUCOSAMINETRANSFERASE-RELATED"/>
    <property type="match status" value="1"/>
</dbReference>
<dbReference type="GO" id="GO:0005829">
    <property type="term" value="C:cytosol"/>
    <property type="evidence" value="ECO:0007669"/>
    <property type="project" value="TreeGrafter"/>
</dbReference>
<evidence type="ECO:0000256" key="2">
    <source>
        <dbReference type="ARBA" id="ARBA00022679"/>
    </source>
</evidence>
<keyword evidence="2 3" id="KW-0808">Transferase</keyword>
<protein>
    <submittedName>
        <fullName evidence="3">ADP-heptose:LPS heptosyltransferase</fullName>
    </submittedName>
</protein>
<gene>
    <name evidence="3" type="ORF">SAMN05421771_2784</name>
</gene>
<accession>A0A1I6MJB4</accession>
<dbReference type="InterPro" id="IPR051199">
    <property type="entry name" value="LPS_LOS_Heptosyltrfase"/>
</dbReference>
<proteinExistence type="predicted"/>